<evidence type="ECO:0000256" key="6">
    <source>
        <dbReference type="ARBA" id="ARBA00023236"/>
    </source>
</evidence>
<dbReference type="SUPFAM" id="SSF46600">
    <property type="entry name" value="C-terminal UvrC-binding domain of UvrB"/>
    <property type="match status" value="1"/>
</dbReference>
<keyword evidence="1 7" id="KW-0963">Cytoplasm</keyword>
<dbReference type="Gene3D" id="3.30.420.340">
    <property type="entry name" value="UvrC, RNAse H endonuclease domain"/>
    <property type="match status" value="1"/>
</dbReference>
<dbReference type="PANTHER" id="PTHR30562">
    <property type="entry name" value="UVRC/OXIDOREDUCTASE"/>
    <property type="match status" value="1"/>
</dbReference>
<protein>
    <recommendedName>
        <fullName evidence="7">UvrABC system protein C</fullName>
        <shortName evidence="7">Protein UvrC</shortName>
    </recommendedName>
    <alternativeName>
        <fullName evidence="7">Excinuclease ABC subunit C</fullName>
    </alternativeName>
</protein>
<accession>A0ABS1HG01</accession>
<dbReference type="PANTHER" id="PTHR30562:SF1">
    <property type="entry name" value="UVRABC SYSTEM PROTEIN C"/>
    <property type="match status" value="1"/>
</dbReference>
<keyword evidence="2 7" id="KW-0227">DNA damage</keyword>
<keyword evidence="5 7" id="KW-0234">DNA repair</keyword>
<dbReference type="InterPro" id="IPR001162">
    <property type="entry name" value="UvrC_RNase_H_dom"/>
</dbReference>
<comment type="function">
    <text evidence="7">The UvrABC repair system catalyzes the recognition and processing of DNA lesions. UvrC both incises the 5' and 3' sides of the lesion. The N-terminal half is responsible for the 3' incision and the C-terminal half is responsible for the 5' incision.</text>
</comment>
<dbReference type="RefSeq" id="WP_200463823.1">
    <property type="nucleotide sequence ID" value="NZ_JAENRR010000007.1"/>
</dbReference>
<dbReference type="HAMAP" id="MF_00203">
    <property type="entry name" value="UvrC"/>
    <property type="match status" value="1"/>
</dbReference>
<keyword evidence="4 7" id="KW-0267">Excision nuclease</keyword>
<evidence type="ECO:0000256" key="7">
    <source>
        <dbReference type="HAMAP-Rule" id="MF_00203"/>
    </source>
</evidence>
<dbReference type="Pfam" id="PF08459">
    <property type="entry name" value="UvrC_RNaseH_dom"/>
    <property type="match status" value="1"/>
</dbReference>
<evidence type="ECO:0000256" key="1">
    <source>
        <dbReference type="ARBA" id="ARBA00022490"/>
    </source>
</evidence>
<dbReference type="InterPro" id="IPR035901">
    <property type="entry name" value="GIY-YIG_endonuc_sf"/>
</dbReference>
<evidence type="ECO:0000256" key="3">
    <source>
        <dbReference type="ARBA" id="ARBA00022769"/>
    </source>
</evidence>
<dbReference type="Gene3D" id="1.10.150.20">
    <property type="entry name" value="5' to 3' exonuclease, C-terminal subdomain"/>
    <property type="match status" value="1"/>
</dbReference>
<dbReference type="SUPFAM" id="SSF82771">
    <property type="entry name" value="GIY-YIG endonuclease"/>
    <property type="match status" value="1"/>
</dbReference>
<dbReference type="Pfam" id="PF01541">
    <property type="entry name" value="GIY-YIG"/>
    <property type="match status" value="1"/>
</dbReference>
<dbReference type="InterPro" id="IPR036876">
    <property type="entry name" value="UVR_dom_sf"/>
</dbReference>
<dbReference type="InterPro" id="IPR004791">
    <property type="entry name" value="UvrC"/>
</dbReference>
<comment type="subunit">
    <text evidence="7">Interacts with UvrB in an incision complex.</text>
</comment>
<gene>
    <name evidence="7 10" type="primary">uvrC</name>
    <name evidence="10" type="ORF">JIV24_04510</name>
</gene>
<dbReference type="InterPro" id="IPR050066">
    <property type="entry name" value="UvrABC_protein_C"/>
</dbReference>
<dbReference type="Gene3D" id="3.40.1440.10">
    <property type="entry name" value="GIY-YIG endonuclease"/>
    <property type="match status" value="1"/>
</dbReference>
<dbReference type="SUPFAM" id="SSF47781">
    <property type="entry name" value="RuvA domain 2-like"/>
    <property type="match status" value="1"/>
</dbReference>
<dbReference type="InterPro" id="IPR000305">
    <property type="entry name" value="GIY-YIG_endonuc"/>
</dbReference>
<evidence type="ECO:0000313" key="11">
    <source>
        <dbReference type="Proteomes" id="UP000605676"/>
    </source>
</evidence>
<evidence type="ECO:0000313" key="10">
    <source>
        <dbReference type="EMBL" id="MBK3516594.1"/>
    </source>
</evidence>
<keyword evidence="3 7" id="KW-0228">DNA excision</keyword>
<proteinExistence type="inferred from homology"/>
<comment type="subcellular location">
    <subcellularLocation>
        <location evidence="7">Cytoplasm</location>
    </subcellularLocation>
</comment>
<feature type="domain" description="UvrC family homology region profile" evidence="9">
    <location>
        <begin position="342"/>
        <end position="483"/>
    </location>
</feature>
<feature type="domain" description="GIY-YIG" evidence="8">
    <location>
        <begin position="21"/>
        <end position="99"/>
    </location>
</feature>
<evidence type="ECO:0000259" key="8">
    <source>
        <dbReference type="PROSITE" id="PS50164"/>
    </source>
</evidence>
<evidence type="ECO:0000256" key="4">
    <source>
        <dbReference type="ARBA" id="ARBA00022881"/>
    </source>
</evidence>
<dbReference type="InterPro" id="IPR038476">
    <property type="entry name" value="UvrC_RNase_H_dom_sf"/>
</dbReference>
<name>A0ABS1HG01_9BACT</name>
<dbReference type="PROSITE" id="PS50164">
    <property type="entry name" value="GIY_YIG"/>
    <property type="match status" value="1"/>
</dbReference>
<dbReference type="SMART" id="SM00465">
    <property type="entry name" value="GIYc"/>
    <property type="match status" value="1"/>
</dbReference>
<dbReference type="NCBIfam" id="TIGR00194">
    <property type="entry name" value="uvrC"/>
    <property type="match status" value="1"/>
</dbReference>
<reference evidence="10 11" key="1">
    <citation type="submission" date="2021-01" db="EMBL/GenBank/DDBJ databases">
        <title>Carboxyliciviraga sp.nov., isolated from coastal sediments.</title>
        <authorList>
            <person name="Lu D."/>
            <person name="Zhang T."/>
        </authorList>
    </citation>
    <scope>NUCLEOTIDE SEQUENCE [LARGE SCALE GENOMIC DNA]</scope>
    <source>
        <strain evidence="10 11">N1Y132</strain>
    </source>
</reference>
<dbReference type="EMBL" id="JAENRR010000007">
    <property type="protein sequence ID" value="MBK3516594.1"/>
    <property type="molecule type" value="Genomic_DNA"/>
</dbReference>
<keyword evidence="11" id="KW-1185">Reference proteome</keyword>
<dbReference type="CDD" id="cd10434">
    <property type="entry name" value="GIY-YIG_UvrC_Cho"/>
    <property type="match status" value="1"/>
</dbReference>
<dbReference type="Pfam" id="PF22920">
    <property type="entry name" value="UvrC_RNaseH"/>
    <property type="match status" value="1"/>
</dbReference>
<organism evidence="10 11">
    <name type="scientific">Carboxylicivirga marina</name>
    <dbReference type="NCBI Taxonomy" id="2800988"/>
    <lineage>
        <taxon>Bacteria</taxon>
        <taxon>Pseudomonadati</taxon>
        <taxon>Bacteroidota</taxon>
        <taxon>Bacteroidia</taxon>
        <taxon>Marinilabiliales</taxon>
        <taxon>Marinilabiliaceae</taxon>
        <taxon>Carboxylicivirga</taxon>
    </lineage>
</organism>
<dbReference type="InterPro" id="IPR047296">
    <property type="entry name" value="GIY-YIG_UvrC_Cho"/>
</dbReference>
<evidence type="ECO:0000259" key="9">
    <source>
        <dbReference type="PROSITE" id="PS50165"/>
    </source>
</evidence>
<dbReference type="PROSITE" id="PS50165">
    <property type="entry name" value="UVRC"/>
    <property type="match status" value="1"/>
</dbReference>
<comment type="caution">
    <text evidence="10">The sequence shown here is derived from an EMBL/GenBank/DDBJ whole genome shotgun (WGS) entry which is preliminary data.</text>
</comment>
<dbReference type="InterPro" id="IPR010994">
    <property type="entry name" value="RuvA_2-like"/>
</dbReference>
<sequence>MNEARIELENKLKLLVQSLPSSPGVYQYYNEDGVIIYIGKAKDLKKRVSSYFSKKHEDGKTRILVKKIADIKHIVVDSEEDALLLENNLIKKYQPRYNILLKDDKSYPYIVIKNEPYPRVFQTRNFIRDGSSYFGPYTSIGMVRTLIDLFRQIYPLRTCKLNLSDENIKDGKFRECLEYHIGKCKAPCIGQFDKDIYQGNIQSIKEILHGNITSVLKYMHGIMLNYADELEFEKAEEVKRKIELLKGHQSKSTVVNPKITNVDVFSITDDDKAAYVNFIRVVNGAIIQSHTMEYRKKLSEEKSEILPLAIFEMRSRIKLLAREILVPFKLNIELDNAKFIVPKIGDKKKLMDLSERNVKYFRLDKLKQQSLHKKEPREERILKVMQSDLRLKVLPRHIECFDNSNIQGTNPVAACVVFRNGKPYKKDYRHFNIKTVEGPNDFASMEEVVYRRYKRLKEEGQGLPQLVVIDGGKGQLGAAVKILRDLDLTDKISVIGIAKRLEEIFYPGDPVPLYLDKNSESLKIIQYLRNEAHRFGITFHRQKRSINFIQSELNNISGIGDKTIELLFKNFKSFNKIKEATIENLEAVVAKDKAAKVYSYFNPDKTI</sequence>
<evidence type="ECO:0000256" key="5">
    <source>
        <dbReference type="ARBA" id="ARBA00023204"/>
    </source>
</evidence>
<comment type="similarity">
    <text evidence="7">Belongs to the UvrC family.</text>
</comment>
<keyword evidence="6 7" id="KW-0742">SOS response</keyword>
<dbReference type="Proteomes" id="UP000605676">
    <property type="component" value="Unassembled WGS sequence"/>
</dbReference>
<evidence type="ECO:0000256" key="2">
    <source>
        <dbReference type="ARBA" id="ARBA00022763"/>
    </source>
</evidence>